<sequence>MKQRRNRFLTGLLAAVVTFTTLAVFAKPYHMQYRHPKHCSSRLHNNTTETDSLTNKY</sequence>
<dbReference type="Proteomes" id="UP000628448">
    <property type="component" value="Unassembled WGS sequence"/>
</dbReference>
<gene>
    <name evidence="1" type="ORF">I5907_02065</name>
</gene>
<accession>A0A931GT01</accession>
<dbReference type="EMBL" id="JADWYR010000001">
    <property type="protein sequence ID" value="MBG9374996.1"/>
    <property type="molecule type" value="Genomic_DNA"/>
</dbReference>
<organism evidence="1 2">
    <name type="scientific">Panacibacter microcysteis</name>
    <dbReference type="NCBI Taxonomy" id="2793269"/>
    <lineage>
        <taxon>Bacteria</taxon>
        <taxon>Pseudomonadati</taxon>
        <taxon>Bacteroidota</taxon>
        <taxon>Chitinophagia</taxon>
        <taxon>Chitinophagales</taxon>
        <taxon>Chitinophagaceae</taxon>
        <taxon>Panacibacter</taxon>
    </lineage>
</organism>
<proteinExistence type="predicted"/>
<dbReference type="AlphaFoldDB" id="A0A931GT01"/>
<keyword evidence="2" id="KW-1185">Reference proteome</keyword>
<comment type="caution">
    <text evidence="1">The sequence shown here is derived from an EMBL/GenBank/DDBJ whole genome shotgun (WGS) entry which is preliminary data.</text>
</comment>
<evidence type="ECO:0000313" key="1">
    <source>
        <dbReference type="EMBL" id="MBG9374996.1"/>
    </source>
</evidence>
<name>A0A931GT01_9BACT</name>
<protein>
    <submittedName>
        <fullName evidence="1">Uncharacterized protein</fullName>
    </submittedName>
</protein>
<dbReference type="RefSeq" id="WP_196989077.1">
    <property type="nucleotide sequence ID" value="NZ_JADWYR010000001.1"/>
</dbReference>
<evidence type="ECO:0000313" key="2">
    <source>
        <dbReference type="Proteomes" id="UP000628448"/>
    </source>
</evidence>
<reference evidence="1" key="1">
    <citation type="submission" date="2020-11" db="EMBL/GenBank/DDBJ databases">
        <title>Bacterial whole genome sequence for Panacibacter sp. DH6.</title>
        <authorList>
            <person name="Le V."/>
            <person name="Ko S."/>
            <person name="Ahn C.-Y."/>
            <person name="Oh H.-M."/>
        </authorList>
    </citation>
    <scope>NUCLEOTIDE SEQUENCE</scope>
    <source>
        <strain evidence="1">DH6</strain>
    </source>
</reference>